<dbReference type="RefSeq" id="WP_012952833.1">
    <property type="nucleotide sequence ID" value="NC_013769.1"/>
</dbReference>
<evidence type="ECO:0000313" key="2">
    <source>
        <dbReference type="Proteomes" id="UP000001404"/>
    </source>
</evidence>
<dbReference type="Proteomes" id="UP000001404">
    <property type="component" value="Chromosome"/>
</dbReference>
<accession>D2PK37</accession>
<proteinExistence type="predicted"/>
<name>D2PK37_SACI9</name>
<dbReference type="GO" id="GO:0006355">
    <property type="term" value="P:regulation of DNA-templated transcription"/>
    <property type="evidence" value="ECO:0007669"/>
    <property type="project" value="InterPro"/>
</dbReference>
<dbReference type="SUPFAM" id="SSF47598">
    <property type="entry name" value="Ribbon-helix-helix"/>
    <property type="match status" value="1"/>
</dbReference>
<gene>
    <name evidence="1" type="ordered locus">LD85_1473</name>
</gene>
<dbReference type="AlphaFoldDB" id="D2PK37"/>
<organism evidence="1 2">
    <name type="scientific">Saccharolobus islandicus (strain L.D.8.5 / Lassen #2)</name>
    <name type="common">Sulfolobus islandicus</name>
    <dbReference type="NCBI Taxonomy" id="425944"/>
    <lineage>
        <taxon>Archaea</taxon>
        <taxon>Thermoproteota</taxon>
        <taxon>Thermoprotei</taxon>
        <taxon>Sulfolobales</taxon>
        <taxon>Sulfolobaceae</taxon>
        <taxon>Saccharolobus</taxon>
    </lineage>
</organism>
<dbReference type="HOGENOM" id="CLU_2930370_0_0_2"/>
<dbReference type="InterPro" id="IPR010985">
    <property type="entry name" value="Ribbon_hlx_hlx"/>
</dbReference>
<evidence type="ECO:0000313" key="1">
    <source>
        <dbReference type="EMBL" id="ADB87140.1"/>
    </source>
</evidence>
<reference evidence="2" key="1">
    <citation type="journal article" date="2009" name="Proc. Natl. Acad. Sci. U.S.A.">
        <title>Biogeography of the Sulfolobus islandicus pan-genome.</title>
        <authorList>
            <person name="Reno M.L."/>
            <person name="Held N.L."/>
            <person name="Fields C.J."/>
            <person name="Burke P.V."/>
            <person name="Whitaker R.J."/>
        </authorList>
    </citation>
    <scope>NUCLEOTIDE SEQUENCE [LARGE SCALE GENOMIC DNA]</scope>
    <source>
        <strain evidence="2">L.D.8.5 / Lassen #2</strain>
    </source>
</reference>
<dbReference type="EMBL" id="CP001731">
    <property type="protein sequence ID" value="ADB87140.1"/>
    <property type="molecule type" value="Genomic_DNA"/>
</dbReference>
<sequence length="60" mass="7124">MANRKMNKITNGVKVSFYVPKEWHEQIKELAEKNHIAISDVYRLAIKEFVDRRFVMKVSS</sequence>
<dbReference type="NCBIfam" id="NF041793">
    <property type="entry name" value="ORF56"/>
    <property type="match status" value="1"/>
</dbReference>
<protein>
    <submittedName>
        <fullName evidence="1">Uncharacterized protein</fullName>
    </submittedName>
</protein>
<dbReference type="KEGG" id="sii:LD85_1473"/>
<dbReference type="Gene3D" id="1.10.1220.10">
    <property type="entry name" value="Met repressor-like"/>
    <property type="match status" value="1"/>
</dbReference>
<dbReference type="InterPro" id="IPR013321">
    <property type="entry name" value="Arc_rbn_hlx_hlx"/>
</dbReference>